<accession>A0A0D8JD77</accession>
<organism evidence="1 2">
    <name type="scientific">Draconibacterium sediminis</name>
    <dbReference type="NCBI Taxonomy" id="1544798"/>
    <lineage>
        <taxon>Bacteria</taxon>
        <taxon>Pseudomonadati</taxon>
        <taxon>Bacteroidota</taxon>
        <taxon>Bacteroidia</taxon>
        <taxon>Marinilabiliales</taxon>
        <taxon>Prolixibacteraceae</taxon>
        <taxon>Draconibacterium</taxon>
    </lineage>
</organism>
<sequence length="148" mass="17344">MSAQTFDKAIGIRGGYSAGFEYRFYTDDANSYKFLLATRDDGIQLHAMKEFHEYDLFTFSEQLSLFYGLGVHFGYEQWDKHYVQNNTSWYEERTALLAGVDAVVGVEYLFYEVPLSIGFEVKPYVDVLGRDFFDLELFDFAFTIKYHF</sequence>
<protein>
    <recommendedName>
        <fullName evidence="3">Outer membrane protein beta-barrel domain-containing protein</fullName>
    </recommendedName>
</protein>
<dbReference type="Proteomes" id="UP000032544">
    <property type="component" value="Unassembled WGS sequence"/>
</dbReference>
<dbReference type="EMBL" id="JRHC01000001">
    <property type="protein sequence ID" value="KJF44531.1"/>
    <property type="molecule type" value="Genomic_DNA"/>
</dbReference>
<evidence type="ECO:0008006" key="3">
    <source>
        <dbReference type="Google" id="ProtNLM"/>
    </source>
</evidence>
<comment type="caution">
    <text evidence="1">The sequence shown here is derived from an EMBL/GenBank/DDBJ whole genome shotgun (WGS) entry which is preliminary data.</text>
</comment>
<proteinExistence type="predicted"/>
<evidence type="ECO:0000313" key="1">
    <source>
        <dbReference type="EMBL" id="KJF44531.1"/>
    </source>
</evidence>
<dbReference type="STRING" id="1544798.LH29_03350"/>
<keyword evidence="2" id="KW-1185">Reference proteome</keyword>
<reference evidence="1 2" key="1">
    <citation type="submission" date="2014-09" db="EMBL/GenBank/DDBJ databases">
        <title>Draft Genome Sequence of Draconibacterium sp. JN14CK-3.</title>
        <authorList>
            <person name="Dong C."/>
            <person name="Lai Q."/>
            <person name="Shao Z."/>
        </authorList>
    </citation>
    <scope>NUCLEOTIDE SEQUENCE [LARGE SCALE GENOMIC DNA]</scope>
    <source>
        <strain evidence="1 2">JN14CK-3</strain>
    </source>
</reference>
<evidence type="ECO:0000313" key="2">
    <source>
        <dbReference type="Proteomes" id="UP000032544"/>
    </source>
</evidence>
<gene>
    <name evidence="1" type="ORF">LH29_03350</name>
</gene>
<dbReference type="AlphaFoldDB" id="A0A0D8JD77"/>
<name>A0A0D8JD77_9BACT</name>